<dbReference type="EMBL" id="JAOYOD010000001">
    <property type="protein sequence ID" value="MCV9389077.1"/>
    <property type="molecule type" value="Genomic_DNA"/>
</dbReference>
<evidence type="ECO:0008006" key="3">
    <source>
        <dbReference type="Google" id="ProtNLM"/>
    </source>
</evidence>
<name>A0ABT3CZL3_9BACT</name>
<protein>
    <recommendedName>
        <fullName evidence="3">SpoIIAA-like</fullName>
    </recommendedName>
</protein>
<evidence type="ECO:0000313" key="1">
    <source>
        <dbReference type="EMBL" id="MCV9389077.1"/>
    </source>
</evidence>
<organism evidence="1 2">
    <name type="scientific">Reichenbachiella ulvae</name>
    <dbReference type="NCBI Taxonomy" id="2980104"/>
    <lineage>
        <taxon>Bacteria</taxon>
        <taxon>Pseudomonadati</taxon>
        <taxon>Bacteroidota</taxon>
        <taxon>Cytophagia</taxon>
        <taxon>Cytophagales</taxon>
        <taxon>Reichenbachiellaceae</taxon>
        <taxon>Reichenbachiella</taxon>
    </lineage>
</organism>
<evidence type="ECO:0000313" key="2">
    <source>
        <dbReference type="Proteomes" id="UP001300692"/>
    </source>
</evidence>
<dbReference type="RefSeq" id="WP_264139992.1">
    <property type="nucleotide sequence ID" value="NZ_JAOYOD010000001.1"/>
</dbReference>
<accession>A0ABT3CZL3</accession>
<sequence>MKKLHEAEDGILEFDEEKSTLIFTWKGEVSEDTVVRIFKQAAKAAMMVDSIHWLIDRRKLEEYDAGARIWIKNDFINKYGEELIEKTDKIAAVISDNAMAQVSSNVLIDLIAEKNPEINFQQFDTPIPASNWLIGQVPKEEPKKKKGFFRRG</sequence>
<dbReference type="Proteomes" id="UP001300692">
    <property type="component" value="Unassembled WGS sequence"/>
</dbReference>
<proteinExistence type="predicted"/>
<reference evidence="1 2" key="1">
    <citation type="submission" date="2022-10" db="EMBL/GenBank/DDBJ databases">
        <title>Comparative genomics and taxonomic characterization of three novel marine species of genus Reichenbachiella exhibiting antioxidant and polysaccharide degradation activities.</title>
        <authorList>
            <person name="Muhammad N."/>
            <person name="Lee Y.-J."/>
            <person name="Ko J."/>
            <person name="Kim S.-G."/>
        </authorList>
    </citation>
    <scope>NUCLEOTIDE SEQUENCE [LARGE SCALE GENOMIC DNA]</scope>
    <source>
        <strain evidence="1 2">ABR2-5</strain>
    </source>
</reference>
<gene>
    <name evidence="1" type="ORF">N7U62_20560</name>
</gene>
<comment type="caution">
    <text evidence="1">The sequence shown here is derived from an EMBL/GenBank/DDBJ whole genome shotgun (WGS) entry which is preliminary data.</text>
</comment>
<keyword evidence="2" id="KW-1185">Reference proteome</keyword>